<evidence type="ECO:0000259" key="1">
    <source>
        <dbReference type="Pfam" id="PF13577"/>
    </source>
</evidence>
<accession>A0ABT4MRX0</accession>
<dbReference type="InterPro" id="IPR032710">
    <property type="entry name" value="NTF2-like_dom_sf"/>
</dbReference>
<evidence type="ECO:0000313" key="2">
    <source>
        <dbReference type="EMBL" id="MCZ4549762.1"/>
    </source>
</evidence>
<protein>
    <submittedName>
        <fullName evidence="2">Nuclear transport factor 2 family protein</fullName>
    </submittedName>
</protein>
<dbReference type="Pfam" id="PF13577">
    <property type="entry name" value="SnoaL_4"/>
    <property type="match status" value="1"/>
</dbReference>
<name>A0ABT4MRX0_GORRU</name>
<gene>
    <name evidence="2" type="ORF">O4213_07200</name>
</gene>
<reference evidence="2" key="1">
    <citation type="submission" date="2022-12" db="EMBL/GenBank/DDBJ databases">
        <authorList>
            <person name="Krivoruchko A.V."/>
            <person name="Elkin A."/>
        </authorList>
    </citation>
    <scope>NUCLEOTIDE SEQUENCE</scope>
    <source>
        <strain evidence="2">IEGM 1388</strain>
    </source>
</reference>
<dbReference type="Gene3D" id="3.10.450.50">
    <property type="match status" value="1"/>
</dbReference>
<dbReference type="Proteomes" id="UP001067235">
    <property type="component" value="Unassembled WGS sequence"/>
</dbReference>
<dbReference type="EMBL" id="JAPWIE010000002">
    <property type="protein sequence ID" value="MCZ4549762.1"/>
    <property type="molecule type" value="Genomic_DNA"/>
</dbReference>
<dbReference type="SUPFAM" id="SSF54427">
    <property type="entry name" value="NTF2-like"/>
    <property type="match status" value="1"/>
</dbReference>
<proteinExistence type="predicted"/>
<comment type="caution">
    <text evidence="2">The sequence shown here is derived from an EMBL/GenBank/DDBJ whole genome shotgun (WGS) entry which is preliminary data.</text>
</comment>
<sequence>MFEKTVITYGDGTPKAKHVTTNMLIEIDEGSGSATARSYFTVLQALPDLPLQTIAAGRYADRFDVVDGRWRCADRQVTIDPLGDVSRHLRHTPR</sequence>
<dbReference type="RefSeq" id="WP_301570282.1">
    <property type="nucleotide sequence ID" value="NZ_JAPWIE010000002.1"/>
</dbReference>
<feature type="domain" description="SnoaL-like" evidence="1">
    <location>
        <begin position="11"/>
        <end position="75"/>
    </location>
</feature>
<dbReference type="InterPro" id="IPR037401">
    <property type="entry name" value="SnoaL-like"/>
</dbReference>
<organism evidence="2 3">
    <name type="scientific">Gordonia rubripertincta</name>
    <name type="common">Rhodococcus corallinus</name>
    <dbReference type="NCBI Taxonomy" id="36822"/>
    <lineage>
        <taxon>Bacteria</taxon>
        <taxon>Bacillati</taxon>
        <taxon>Actinomycetota</taxon>
        <taxon>Actinomycetes</taxon>
        <taxon>Mycobacteriales</taxon>
        <taxon>Gordoniaceae</taxon>
        <taxon>Gordonia</taxon>
    </lineage>
</organism>
<keyword evidence="3" id="KW-1185">Reference proteome</keyword>
<evidence type="ECO:0000313" key="3">
    <source>
        <dbReference type="Proteomes" id="UP001067235"/>
    </source>
</evidence>